<organism evidence="1 2">
    <name type="scientific">Kribbella solani</name>
    <dbReference type="NCBI Taxonomy" id="236067"/>
    <lineage>
        <taxon>Bacteria</taxon>
        <taxon>Bacillati</taxon>
        <taxon>Actinomycetota</taxon>
        <taxon>Actinomycetes</taxon>
        <taxon>Propionibacteriales</taxon>
        <taxon>Kribbellaceae</taxon>
        <taxon>Kribbella</taxon>
    </lineage>
</organism>
<evidence type="ECO:0000313" key="2">
    <source>
        <dbReference type="Proteomes" id="UP000558997"/>
    </source>
</evidence>
<dbReference type="AlphaFoldDB" id="A0A841DXT4"/>
<reference evidence="1 2" key="1">
    <citation type="submission" date="2020-08" db="EMBL/GenBank/DDBJ databases">
        <title>Sequencing the genomes of 1000 actinobacteria strains.</title>
        <authorList>
            <person name="Klenk H.-P."/>
        </authorList>
    </citation>
    <scope>NUCLEOTIDE SEQUENCE [LARGE SCALE GENOMIC DNA]</scope>
    <source>
        <strain evidence="1 2">DSM 17294</strain>
    </source>
</reference>
<accession>A0A841DXT4</accession>
<dbReference type="Proteomes" id="UP000558997">
    <property type="component" value="Unassembled WGS sequence"/>
</dbReference>
<name>A0A841DXT4_9ACTN</name>
<gene>
    <name evidence="1" type="ORF">HDA44_007409</name>
</gene>
<keyword evidence="2" id="KW-1185">Reference proteome</keyword>
<sequence length="143" mass="15055">MTSIPSGNQCEVEVGLEIFMELEREIRAVGGTACKRWMREYTSPVLADARGITLAAELIEACSWCPIVGSCALLADQLPESQRGGMVIGGQLFNKAGERVMIGAAAAAIVGVQPDEKPDNETPDEQLHEALADDGAGVVEVAA</sequence>
<proteinExistence type="predicted"/>
<comment type="caution">
    <text evidence="1">The sequence shown here is derived from an EMBL/GenBank/DDBJ whole genome shotgun (WGS) entry which is preliminary data.</text>
</comment>
<dbReference type="RefSeq" id="WP_184845049.1">
    <property type="nucleotide sequence ID" value="NZ_BAAAVN010000031.1"/>
</dbReference>
<evidence type="ECO:0000313" key="1">
    <source>
        <dbReference type="EMBL" id="MBB5983994.1"/>
    </source>
</evidence>
<protein>
    <submittedName>
        <fullName evidence="1">Uncharacterized protein</fullName>
    </submittedName>
</protein>
<dbReference type="EMBL" id="JACHNF010000002">
    <property type="protein sequence ID" value="MBB5983994.1"/>
    <property type="molecule type" value="Genomic_DNA"/>
</dbReference>